<dbReference type="EMBL" id="BMMM01000003">
    <property type="protein sequence ID" value="GGN58722.1"/>
    <property type="molecule type" value="Genomic_DNA"/>
</dbReference>
<evidence type="ECO:0000256" key="2">
    <source>
        <dbReference type="SAM" id="MobiDB-lite"/>
    </source>
</evidence>
<dbReference type="Proteomes" id="UP000600365">
    <property type="component" value="Unassembled WGS sequence"/>
</dbReference>
<proteinExistence type="predicted"/>
<dbReference type="SUPFAM" id="SSF56529">
    <property type="entry name" value="FAH"/>
    <property type="match status" value="1"/>
</dbReference>
<evidence type="ECO:0000259" key="3">
    <source>
        <dbReference type="Pfam" id="PF01557"/>
    </source>
</evidence>
<comment type="caution">
    <text evidence="4">The sequence shown here is derived from an EMBL/GenBank/DDBJ whole genome shotgun (WGS) entry which is preliminary data.</text>
</comment>
<accession>A0A918D251</accession>
<dbReference type="Pfam" id="PF01557">
    <property type="entry name" value="FAA_hydrolase"/>
    <property type="match status" value="1"/>
</dbReference>
<dbReference type="InterPro" id="IPR011234">
    <property type="entry name" value="Fumarylacetoacetase-like_C"/>
</dbReference>
<protein>
    <submittedName>
        <fullName evidence="4">2-keto-4-pentenoate hydratase</fullName>
    </submittedName>
</protein>
<dbReference type="AlphaFoldDB" id="A0A918D251"/>
<evidence type="ECO:0000313" key="4">
    <source>
        <dbReference type="EMBL" id="GGN58722.1"/>
    </source>
</evidence>
<dbReference type="PANTHER" id="PTHR30143:SF0">
    <property type="entry name" value="2-KETO-4-PENTENOATE HYDRATASE"/>
    <property type="match status" value="1"/>
</dbReference>
<keyword evidence="1" id="KW-0456">Lyase</keyword>
<dbReference type="InterPro" id="IPR050772">
    <property type="entry name" value="Hydratase-Decarb/MhpD_sf"/>
</dbReference>
<feature type="compositionally biased region" description="Basic and acidic residues" evidence="2">
    <location>
        <begin position="37"/>
        <end position="54"/>
    </location>
</feature>
<dbReference type="PANTHER" id="PTHR30143">
    <property type="entry name" value="ACID HYDRATASE"/>
    <property type="match status" value="1"/>
</dbReference>
<dbReference type="GO" id="GO:0005737">
    <property type="term" value="C:cytoplasm"/>
    <property type="evidence" value="ECO:0007669"/>
    <property type="project" value="TreeGrafter"/>
</dbReference>
<feature type="domain" description="Fumarylacetoacetase-like C-terminal" evidence="3">
    <location>
        <begin position="158"/>
        <end position="325"/>
    </location>
</feature>
<feature type="region of interest" description="Disordered" evidence="2">
    <location>
        <begin position="27"/>
        <end position="61"/>
    </location>
</feature>
<dbReference type="InterPro" id="IPR036663">
    <property type="entry name" value="Fumarylacetoacetase_C_sf"/>
</dbReference>
<dbReference type="Gene3D" id="3.90.850.10">
    <property type="entry name" value="Fumarylacetoacetase-like, C-terminal domain"/>
    <property type="match status" value="1"/>
</dbReference>
<keyword evidence="5" id="KW-1185">Reference proteome</keyword>
<sequence>MGPQCIQFQPQSIGRPRVDFDRRKCTQFGGEPPAWTRHGEHSTDPIGDHHDGLDRAPGGAGRGGAVMTAVTLAEAADVLLAAYETRVPIEPLVDKYQDLTLADAYEIQLLQIRRRLADGARVKGHKVGLSSPAMQRQMGVNQPDYGHLLDDMFWLENAPVPASRFLQPRVEPEIAFVLKRPLAGPGVTVAEAAAAVDFVLPALELIDSRIRDWRIGIVDTIADNASSGGVVLGSTPARLADVDLRLAGCTLHRNGELVGTGASGAVLGSPLTSLVWLANTVGSRGVVLEAGHVVLPGSITASVPVAAGDTVTAAYAGLGGVTARFTEETS</sequence>
<name>A0A918D251_9ACTN</name>
<organism evidence="4 5">
    <name type="scientific">Streptomyces albiflavescens</name>
    <dbReference type="NCBI Taxonomy" id="1623582"/>
    <lineage>
        <taxon>Bacteria</taxon>
        <taxon>Bacillati</taxon>
        <taxon>Actinomycetota</taxon>
        <taxon>Actinomycetes</taxon>
        <taxon>Kitasatosporales</taxon>
        <taxon>Streptomycetaceae</taxon>
        <taxon>Streptomyces</taxon>
    </lineage>
</organism>
<dbReference type="GO" id="GO:0008684">
    <property type="term" value="F:2-oxopent-4-enoate hydratase activity"/>
    <property type="evidence" value="ECO:0007669"/>
    <property type="project" value="TreeGrafter"/>
</dbReference>
<reference evidence="4 5" key="1">
    <citation type="journal article" date="2014" name="Int. J. Syst. Evol. Microbiol.">
        <title>Complete genome sequence of Corynebacterium casei LMG S-19264T (=DSM 44701T), isolated from a smear-ripened cheese.</title>
        <authorList>
            <consortium name="US DOE Joint Genome Institute (JGI-PGF)"/>
            <person name="Walter F."/>
            <person name="Albersmeier A."/>
            <person name="Kalinowski J."/>
            <person name="Ruckert C."/>
        </authorList>
    </citation>
    <scope>NUCLEOTIDE SEQUENCE [LARGE SCALE GENOMIC DNA]</scope>
    <source>
        <strain evidence="4 5">CGMCC 4.7111</strain>
    </source>
</reference>
<gene>
    <name evidence="4" type="ORF">GCM10011579_022420</name>
</gene>
<evidence type="ECO:0000256" key="1">
    <source>
        <dbReference type="ARBA" id="ARBA00023239"/>
    </source>
</evidence>
<evidence type="ECO:0000313" key="5">
    <source>
        <dbReference type="Proteomes" id="UP000600365"/>
    </source>
</evidence>